<dbReference type="Gene3D" id="3.40.50.1820">
    <property type="entry name" value="alpha/beta hydrolase"/>
    <property type="match status" value="1"/>
</dbReference>
<feature type="domain" description="AB hydrolase-1" evidence="3">
    <location>
        <begin position="46"/>
        <end position="287"/>
    </location>
</feature>
<dbReference type="Proteomes" id="UP000198393">
    <property type="component" value="Unassembled WGS sequence"/>
</dbReference>
<dbReference type="Pfam" id="PF00561">
    <property type="entry name" value="Abhydrolase_1"/>
    <property type="match status" value="1"/>
</dbReference>
<protein>
    <submittedName>
        <fullName evidence="4">Proline iminopeptidase</fullName>
    </submittedName>
</protein>
<dbReference type="InterPro" id="IPR002410">
    <property type="entry name" value="Peptidase_S33"/>
</dbReference>
<proteinExistence type="inferred from homology"/>
<dbReference type="PANTHER" id="PTHR43798">
    <property type="entry name" value="MONOACYLGLYCEROL LIPASE"/>
    <property type="match status" value="1"/>
</dbReference>
<dbReference type="GO" id="GO:0008233">
    <property type="term" value="F:peptidase activity"/>
    <property type="evidence" value="ECO:0007669"/>
    <property type="project" value="InterPro"/>
</dbReference>
<sequence length="300" mass="33941">MNKSINTIFFIILLVIGCSPEKTEFEGLMEINNTDLYVKIMGSGEPLIVIHGGPGMSHDYFLPHLAPLSNDFQLIFYDQRASGRSSIEVDPKSMNMPMFVEDIEELRRKIGTKKIYLLAHSWGAHIASSYMLKYPNNISGIIYAHPIPLTTQFNELVKQKQILAFDSAYLAKRDSIMSSEAFINQELGAYEALFQNTFSLTFENPETANEINLKLNENFIASQKLIRSFKSPNRDYIKELSVLSIPSMIIHGVNDLTALEADSVLADALNAELIIFNSGHFSFIEQPEKFERTILEFVNN</sequence>
<dbReference type="InterPro" id="IPR029058">
    <property type="entry name" value="AB_hydrolase_fold"/>
</dbReference>
<dbReference type="PROSITE" id="PS51257">
    <property type="entry name" value="PROKAR_LIPOPROTEIN"/>
    <property type="match status" value="1"/>
</dbReference>
<evidence type="ECO:0000256" key="1">
    <source>
        <dbReference type="ARBA" id="ARBA00010088"/>
    </source>
</evidence>
<dbReference type="AlphaFoldDB" id="A0A239EYI6"/>
<dbReference type="InterPro" id="IPR050266">
    <property type="entry name" value="AB_hydrolase_sf"/>
</dbReference>
<name>A0A239EYI6_EKHLU</name>
<keyword evidence="2" id="KW-0378">Hydrolase</keyword>
<dbReference type="PANTHER" id="PTHR43798:SF33">
    <property type="entry name" value="HYDROLASE, PUTATIVE (AFU_ORTHOLOGUE AFUA_2G14860)-RELATED"/>
    <property type="match status" value="1"/>
</dbReference>
<evidence type="ECO:0000313" key="5">
    <source>
        <dbReference type="Proteomes" id="UP000198393"/>
    </source>
</evidence>
<keyword evidence="5" id="KW-1185">Reference proteome</keyword>
<dbReference type="GO" id="GO:0016020">
    <property type="term" value="C:membrane"/>
    <property type="evidence" value="ECO:0007669"/>
    <property type="project" value="TreeGrafter"/>
</dbReference>
<reference evidence="4 5" key="1">
    <citation type="submission" date="2017-06" db="EMBL/GenBank/DDBJ databases">
        <authorList>
            <person name="Kim H.J."/>
            <person name="Triplett B.A."/>
        </authorList>
    </citation>
    <scope>NUCLEOTIDE SEQUENCE [LARGE SCALE GENOMIC DNA]</scope>
    <source>
        <strain evidence="4 5">DSM 19307</strain>
    </source>
</reference>
<organism evidence="4 5">
    <name type="scientific">Ekhidna lutea</name>
    <dbReference type="NCBI Taxonomy" id="447679"/>
    <lineage>
        <taxon>Bacteria</taxon>
        <taxon>Pseudomonadati</taxon>
        <taxon>Bacteroidota</taxon>
        <taxon>Cytophagia</taxon>
        <taxon>Cytophagales</taxon>
        <taxon>Reichenbachiellaceae</taxon>
        <taxon>Ekhidna</taxon>
    </lineage>
</organism>
<dbReference type="InterPro" id="IPR000073">
    <property type="entry name" value="AB_hydrolase_1"/>
</dbReference>
<evidence type="ECO:0000256" key="2">
    <source>
        <dbReference type="ARBA" id="ARBA00022801"/>
    </source>
</evidence>
<dbReference type="PRINTS" id="PR00793">
    <property type="entry name" value="PROAMNOPTASE"/>
</dbReference>
<dbReference type="OrthoDB" id="9796770at2"/>
<comment type="similarity">
    <text evidence="1">Belongs to the peptidase S33 family.</text>
</comment>
<evidence type="ECO:0000259" key="3">
    <source>
        <dbReference type="Pfam" id="PF00561"/>
    </source>
</evidence>
<gene>
    <name evidence="4" type="ORF">SAMN05421640_0378</name>
</gene>
<dbReference type="RefSeq" id="WP_089355151.1">
    <property type="nucleotide sequence ID" value="NZ_FZPD01000001.1"/>
</dbReference>
<dbReference type="SUPFAM" id="SSF53474">
    <property type="entry name" value="alpha/beta-Hydrolases"/>
    <property type="match status" value="1"/>
</dbReference>
<dbReference type="GO" id="GO:0006508">
    <property type="term" value="P:proteolysis"/>
    <property type="evidence" value="ECO:0007669"/>
    <property type="project" value="InterPro"/>
</dbReference>
<accession>A0A239EYI6</accession>
<evidence type="ECO:0000313" key="4">
    <source>
        <dbReference type="EMBL" id="SNS49338.1"/>
    </source>
</evidence>
<dbReference type="EMBL" id="FZPD01000001">
    <property type="protein sequence ID" value="SNS49338.1"/>
    <property type="molecule type" value="Genomic_DNA"/>
</dbReference>